<feature type="transmembrane region" description="Helical" evidence="1">
    <location>
        <begin position="6"/>
        <end position="32"/>
    </location>
</feature>
<proteinExistence type="predicted"/>
<evidence type="ECO:0000256" key="1">
    <source>
        <dbReference type="SAM" id="Phobius"/>
    </source>
</evidence>
<keyword evidence="1" id="KW-0812">Transmembrane</keyword>
<keyword evidence="3" id="KW-1185">Reference proteome</keyword>
<dbReference type="OrthoDB" id="8479950at2"/>
<accession>A0A1H1X0A3</accession>
<gene>
    <name evidence="2" type="ORF">SAMN04489716_2276</name>
</gene>
<dbReference type="STRING" id="113562.SAMN04489716_2276"/>
<evidence type="ECO:0000313" key="2">
    <source>
        <dbReference type="EMBL" id="SDT02096.1"/>
    </source>
</evidence>
<dbReference type="Proteomes" id="UP000198688">
    <property type="component" value="Chromosome I"/>
</dbReference>
<dbReference type="RefSeq" id="WP_157751475.1">
    <property type="nucleotide sequence ID" value="NZ_BOMJ01000025.1"/>
</dbReference>
<reference evidence="2 3" key="1">
    <citation type="submission" date="2016-10" db="EMBL/GenBank/DDBJ databases">
        <authorList>
            <person name="de Groot N.N."/>
        </authorList>
    </citation>
    <scope>NUCLEOTIDE SEQUENCE [LARGE SCALE GENOMIC DNA]</scope>
    <source>
        <strain evidence="2 3">DSM 43941</strain>
    </source>
</reference>
<protein>
    <submittedName>
        <fullName evidence="2">Uncharacterized protein</fullName>
    </submittedName>
</protein>
<dbReference type="EMBL" id="LT629758">
    <property type="protein sequence ID" value="SDT02096.1"/>
    <property type="molecule type" value="Genomic_DNA"/>
</dbReference>
<organism evidence="2 3">
    <name type="scientific">Actinoplanes derwentensis</name>
    <dbReference type="NCBI Taxonomy" id="113562"/>
    <lineage>
        <taxon>Bacteria</taxon>
        <taxon>Bacillati</taxon>
        <taxon>Actinomycetota</taxon>
        <taxon>Actinomycetes</taxon>
        <taxon>Micromonosporales</taxon>
        <taxon>Micromonosporaceae</taxon>
        <taxon>Actinoplanes</taxon>
    </lineage>
</organism>
<sequence length="58" mass="6408">MFEHVTMIGIAFVIWPVTKSLLVMIAAATTFWSRDERRNRAAGRILDAFGDSDPSPAA</sequence>
<keyword evidence="1" id="KW-0472">Membrane</keyword>
<name>A0A1H1X0A3_9ACTN</name>
<dbReference type="AlphaFoldDB" id="A0A1H1X0A3"/>
<keyword evidence="1" id="KW-1133">Transmembrane helix</keyword>
<evidence type="ECO:0000313" key="3">
    <source>
        <dbReference type="Proteomes" id="UP000198688"/>
    </source>
</evidence>